<dbReference type="EMBL" id="VYQF01000006">
    <property type="protein sequence ID" value="KAA9037285.1"/>
    <property type="molecule type" value="Genomic_DNA"/>
</dbReference>
<dbReference type="Gene3D" id="1.10.575.10">
    <property type="entry name" value="P1 Nuclease"/>
    <property type="match status" value="1"/>
</dbReference>
<dbReference type="SUPFAM" id="SSF48537">
    <property type="entry name" value="Phospholipase C/P1 nuclease"/>
    <property type="match status" value="1"/>
</dbReference>
<dbReference type="GO" id="GO:0003676">
    <property type="term" value="F:nucleic acid binding"/>
    <property type="evidence" value="ECO:0007669"/>
    <property type="project" value="InterPro"/>
</dbReference>
<keyword evidence="2" id="KW-0479">Metal-binding</keyword>
<keyword evidence="8" id="KW-1185">Reference proteome</keyword>
<evidence type="ECO:0000256" key="1">
    <source>
        <dbReference type="ARBA" id="ARBA00022722"/>
    </source>
</evidence>
<keyword evidence="6" id="KW-0325">Glycoprotein</keyword>
<evidence type="ECO:0000256" key="4">
    <source>
        <dbReference type="ARBA" id="ARBA00022801"/>
    </source>
</evidence>
<dbReference type="GO" id="GO:0046872">
    <property type="term" value="F:metal ion binding"/>
    <property type="evidence" value="ECO:0007669"/>
    <property type="project" value="UniProtKB-KW"/>
</dbReference>
<evidence type="ECO:0000313" key="7">
    <source>
        <dbReference type="EMBL" id="KAA9037285.1"/>
    </source>
</evidence>
<dbReference type="GO" id="GO:0016788">
    <property type="term" value="F:hydrolase activity, acting on ester bonds"/>
    <property type="evidence" value="ECO:0007669"/>
    <property type="project" value="InterPro"/>
</dbReference>
<reference evidence="7 8" key="1">
    <citation type="submission" date="2019-09" db="EMBL/GenBank/DDBJ databases">
        <title>Draft genome sequence of Ginsengibacter sp. BR5-29.</title>
        <authorList>
            <person name="Im W.-T."/>
        </authorList>
    </citation>
    <scope>NUCLEOTIDE SEQUENCE [LARGE SCALE GENOMIC DNA]</scope>
    <source>
        <strain evidence="7 8">BR5-29</strain>
    </source>
</reference>
<evidence type="ECO:0000256" key="3">
    <source>
        <dbReference type="ARBA" id="ARBA00022759"/>
    </source>
</evidence>
<keyword evidence="4" id="KW-0378">Hydrolase</keyword>
<dbReference type="AlphaFoldDB" id="A0A5J5ICR8"/>
<accession>A0A5J5ICR8</accession>
<keyword evidence="3" id="KW-0255">Endonuclease</keyword>
<sequence length="332" mass="38086">MKSRIITTAFIILLMTGSINLLFAWGAWGHKHINSAAVFALPDSMRKFYYNHIDFITEGAVVPDLRRALLNDKNESPRHYIDLQDFHEPVSSLPKTTKEAYAKFDSASLNKAGILPWYIQNIMEKLTAAFKKRNKSEILFLSAELAHYVGDAHMPLHTSSNFNGQLTNQKGIHALWESEIPELFGNSYNFKTNSAKYIPDVTAETWDIIIHTHSLEDTLLSDEKKVRKSFNAGDMYKKDATGNNILFYNQPIFSDEYAKQFNTAMNGMVEKQLRLSIQDVANYWYTAWINAGSPELLSLDDEHMTKQNQKNYKIEYKAWGKGKLLNLSNERE</sequence>
<dbReference type="InterPro" id="IPR008947">
    <property type="entry name" value="PLipase_C/P1_nuclease_dom_sf"/>
</dbReference>
<dbReference type="Proteomes" id="UP000326903">
    <property type="component" value="Unassembled WGS sequence"/>
</dbReference>
<protein>
    <submittedName>
        <fullName evidence="7">S1/P1 Nuclease</fullName>
    </submittedName>
</protein>
<keyword evidence="5" id="KW-1015">Disulfide bond</keyword>
<evidence type="ECO:0000313" key="8">
    <source>
        <dbReference type="Proteomes" id="UP000326903"/>
    </source>
</evidence>
<dbReference type="RefSeq" id="WP_150416213.1">
    <property type="nucleotide sequence ID" value="NZ_VYQF01000006.1"/>
</dbReference>
<comment type="caution">
    <text evidence="7">The sequence shown here is derived from an EMBL/GenBank/DDBJ whole genome shotgun (WGS) entry which is preliminary data.</text>
</comment>
<name>A0A5J5ICR8_9BACT</name>
<keyword evidence="1" id="KW-0540">Nuclease</keyword>
<proteinExistence type="predicted"/>
<evidence type="ECO:0000256" key="6">
    <source>
        <dbReference type="ARBA" id="ARBA00023180"/>
    </source>
</evidence>
<dbReference type="InterPro" id="IPR003154">
    <property type="entry name" value="S1/P1nuclease"/>
</dbReference>
<evidence type="ECO:0000256" key="2">
    <source>
        <dbReference type="ARBA" id="ARBA00022723"/>
    </source>
</evidence>
<dbReference type="Pfam" id="PF02265">
    <property type="entry name" value="S1-P1_nuclease"/>
    <property type="match status" value="1"/>
</dbReference>
<gene>
    <name evidence="7" type="ORF">FW778_17825</name>
</gene>
<dbReference type="GO" id="GO:0004519">
    <property type="term" value="F:endonuclease activity"/>
    <property type="evidence" value="ECO:0007669"/>
    <property type="project" value="UniProtKB-KW"/>
</dbReference>
<dbReference type="CDD" id="cd10981">
    <property type="entry name" value="ZnPC_S1P1"/>
    <property type="match status" value="1"/>
</dbReference>
<organism evidence="7 8">
    <name type="scientific">Ginsengibacter hankyongi</name>
    <dbReference type="NCBI Taxonomy" id="2607284"/>
    <lineage>
        <taxon>Bacteria</taxon>
        <taxon>Pseudomonadati</taxon>
        <taxon>Bacteroidota</taxon>
        <taxon>Chitinophagia</taxon>
        <taxon>Chitinophagales</taxon>
        <taxon>Chitinophagaceae</taxon>
        <taxon>Ginsengibacter</taxon>
    </lineage>
</organism>
<dbReference type="GO" id="GO:0006308">
    <property type="term" value="P:DNA catabolic process"/>
    <property type="evidence" value="ECO:0007669"/>
    <property type="project" value="InterPro"/>
</dbReference>
<evidence type="ECO:0000256" key="5">
    <source>
        <dbReference type="ARBA" id="ARBA00023157"/>
    </source>
</evidence>